<dbReference type="Proteomes" id="UP000522688">
    <property type="component" value="Unassembled WGS sequence"/>
</dbReference>
<protein>
    <recommendedName>
        <fullName evidence="5">DUF4259 domain-containing protein</fullName>
    </recommendedName>
</protein>
<dbReference type="OrthoDB" id="8914041at2"/>
<evidence type="ECO:0000313" key="3">
    <source>
        <dbReference type="Proteomes" id="UP000321154"/>
    </source>
</evidence>
<organism evidence="2 4">
    <name type="scientific">Frigoribacterium faeni</name>
    <dbReference type="NCBI Taxonomy" id="145483"/>
    <lineage>
        <taxon>Bacteria</taxon>
        <taxon>Bacillati</taxon>
        <taxon>Actinomycetota</taxon>
        <taxon>Actinomycetes</taxon>
        <taxon>Micrococcales</taxon>
        <taxon>Microbacteriaceae</taxon>
        <taxon>Frigoribacterium</taxon>
    </lineage>
</organism>
<comment type="caution">
    <text evidence="2">The sequence shown here is derived from an EMBL/GenBank/DDBJ whole genome shotgun (WGS) entry which is preliminary data.</text>
</comment>
<gene>
    <name evidence="2" type="ORF">FB463_002197</name>
    <name evidence="1" type="ORF">FFA01_03860</name>
</gene>
<reference evidence="1 3" key="1">
    <citation type="submission" date="2019-07" db="EMBL/GenBank/DDBJ databases">
        <title>Whole genome shotgun sequence of Frigoribacterium faeni NBRC 103066.</title>
        <authorList>
            <person name="Hosoyama A."/>
            <person name="Uohara A."/>
            <person name="Ohji S."/>
            <person name="Ichikawa N."/>
        </authorList>
    </citation>
    <scope>NUCLEOTIDE SEQUENCE [LARGE SCALE GENOMIC DNA]</scope>
    <source>
        <strain evidence="1 3">NBRC 103066</strain>
    </source>
</reference>
<evidence type="ECO:0000313" key="1">
    <source>
        <dbReference type="EMBL" id="GEK82077.1"/>
    </source>
</evidence>
<keyword evidence="3" id="KW-1185">Reference proteome</keyword>
<evidence type="ECO:0008006" key="5">
    <source>
        <dbReference type="Google" id="ProtNLM"/>
    </source>
</evidence>
<dbReference type="Proteomes" id="UP000321154">
    <property type="component" value="Unassembled WGS sequence"/>
</dbReference>
<evidence type="ECO:0000313" key="4">
    <source>
        <dbReference type="Proteomes" id="UP000522688"/>
    </source>
</evidence>
<sequence length="292" mass="31614">MGAWGTEIFADDLAADVRDDWLAGIADGVEPATLSTRLIDAHTLLDAGPESSIVFWLALAASQHETGLLQPEVQATALDLIARGGDVSRWADEDADLAAERQVELERLRVELTGPQPAPAPPARRIDHGVRFEVGDAVVLTAPSGARAVAVVVGHGGTADRSPLVEVLLWDDDGTLPSPHLLATAPVLHTDREAITPLDRPPRVRPLLHVMITPTPESAFDPSVGRLLARGIPRPPSADPRDGSLTTGEAVVTHLAWRTLARSIDGDDFAREREITREAVRPRRRLWSRRER</sequence>
<reference evidence="2 4" key="2">
    <citation type="submission" date="2020-07" db="EMBL/GenBank/DDBJ databases">
        <title>Sequencing the genomes of 1000 actinobacteria strains.</title>
        <authorList>
            <person name="Klenk H.-P."/>
        </authorList>
    </citation>
    <scope>NUCLEOTIDE SEQUENCE [LARGE SCALE GENOMIC DNA]</scope>
    <source>
        <strain evidence="2 4">DSM 10309</strain>
    </source>
</reference>
<name>A0A7W3JJE7_9MICO</name>
<dbReference type="EMBL" id="BJUV01000003">
    <property type="protein sequence ID" value="GEK82077.1"/>
    <property type="molecule type" value="Genomic_DNA"/>
</dbReference>
<accession>A0A7W3JJE7</accession>
<proteinExistence type="predicted"/>
<dbReference type="RefSeq" id="WP_146852438.1">
    <property type="nucleotide sequence ID" value="NZ_BAAAHR010000003.1"/>
</dbReference>
<dbReference type="EMBL" id="JACGWW010000002">
    <property type="protein sequence ID" value="MBA8813948.1"/>
    <property type="molecule type" value="Genomic_DNA"/>
</dbReference>
<dbReference type="AlphaFoldDB" id="A0A7W3JJE7"/>
<evidence type="ECO:0000313" key="2">
    <source>
        <dbReference type="EMBL" id="MBA8813948.1"/>
    </source>
</evidence>